<dbReference type="AlphaFoldDB" id="A0A6P1MN91"/>
<protein>
    <recommendedName>
        <fullName evidence="3">Nuclease SbcCD subunit C</fullName>
    </recommendedName>
</protein>
<accession>A0A6P1MN91</accession>
<feature type="coiled-coil region" evidence="4">
    <location>
        <begin position="330"/>
        <end position="360"/>
    </location>
</feature>
<comment type="similarity">
    <text evidence="1">Belongs to the SMC family. SbcC subfamily.</text>
</comment>
<dbReference type="KEGG" id="amic:Ami3637_15355"/>
<evidence type="ECO:0000313" key="7">
    <source>
        <dbReference type="Proteomes" id="UP000463883"/>
    </source>
</evidence>
<dbReference type="GO" id="GO:0006302">
    <property type="term" value="P:double-strand break repair"/>
    <property type="evidence" value="ECO:0007669"/>
    <property type="project" value="InterPro"/>
</dbReference>
<dbReference type="SUPFAM" id="SSF52540">
    <property type="entry name" value="P-loop containing nucleoside triphosphate hydrolases"/>
    <property type="match status" value="1"/>
</dbReference>
<organism evidence="6 7">
    <name type="scientific">Aminipila terrae</name>
    <dbReference type="NCBI Taxonomy" id="2697030"/>
    <lineage>
        <taxon>Bacteria</taxon>
        <taxon>Bacillati</taxon>
        <taxon>Bacillota</taxon>
        <taxon>Clostridia</taxon>
        <taxon>Peptostreptococcales</taxon>
        <taxon>Anaerovoracaceae</taxon>
        <taxon>Aminipila</taxon>
    </lineage>
</organism>
<evidence type="ECO:0000313" key="6">
    <source>
        <dbReference type="EMBL" id="QHI73568.1"/>
    </source>
</evidence>
<dbReference type="RefSeq" id="WP_162363333.1">
    <property type="nucleotide sequence ID" value="NZ_CP047591.1"/>
</dbReference>
<keyword evidence="4" id="KW-0175">Coiled coil</keyword>
<comment type="subunit">
    <text evidence="2">Heterodimer of SbcC and SbcD.</text>
</comment>
<evidence type="ECO:0000256" key="4">
    <source>
        <dbReference type="SAM" id="Coils"/>
    </source>
</evidence>
<proteinExistence type="inferred from homology"/>
<gene>
    <name evidence="6" type="ORF">Ami3637_15355</name>
</gene>
<dbReference type="PANTHER" id="PTHR32114:SF2">
    <property type="entry name" value="ABC TRANSPORTER ABCH.3"/>
    <property type="match status" value="1"/>
</dbReference>
<dbReference type="Gene3D" id="3.40.50.300">
    <property type="entry name" value="P-loop containing nucleotide triphosphate hydrolases"/>
    <property type="match status" value="2"/>
</dbReference>
<keyword evidence="7" id="KW-1185">Reference proteome</keyword>
<name>A0A6P1MN91_9FIRM</name>
<evidence type="ECO:0000256" key="3">
    <source>
        <dbReference type="ARBA" id="ARBA00013368"/>
    </source>
</evidence>
<evidence type="ECO:0000256" key="1">
    <source>
        <dbReference type="ARBA" id="ARBA00006930"/>
    </source>
</evidence>
<dbReference type="InterPro" id="IPR038729">
    <property type="entry name" value="Rad50/SbcC_AAA"/>
</dbReference>
<sequence>MKPTNLIISAFGPYADKVEIDLSKLGERGLYLITGDTGAGKTTIFDAITFALYGEASGNNREASMFRSKYAHENIPTFVEMTFIYCHKKYRIRRNPEYLRPAKRGEGFTAEKAEAELVYPDGRILTNAKRVTEAVEGLIGLDRDQFKQIAMIAQGDFMRLLLASTKERSEIFRDIFNTKLYQRLQDKLKNESGTLKNEYESLKQSISQYIEGVVCDSNDPLNMELDKMKTQGNIDTINDTVELIEKIINQDEKLQQQYKKMLDETEKKIEVMNGILAKAEKETIAYKTLEEEELRKGQKLQELTLYKNNLDTEALKQAEIEQIVGIIQTSKDKLKEYDELQRLNEEIEKKNKLLYSHKTNVVNCKGDLEKSTIILDNLKKESINLKDAGINIEKLHHQKKDILEKQNMVTILLNALTDLELLNKKLSETQLKYKNAFQRAEDARNLFNTMEKAFLDEQAGILASRLEEGERCPVCGSCEHPLKAQMSEAAPTEEELQRAKTNSEKLQTEVIGYSTEAGKLKGKVEVSRAEIIKQGALLLGENQSEEIKDKTIIKKEQLKSQLTETLNQIANEENRLKRKERLEEEIPQTELKIKEYEKAVSENHQQVISLEMEMKGLEEAKDKILRTLEFNSKSEAEKNIKEQELKKTMIQNAFERAKKVYEECNLAVAECSAKIETLREQLKDTEKVNLDEENGKKAALQQEKNEWNRSVTQVVSRLDRNYVALQRINAQRDHLSNVENRWIWMKALSNTANGNISGKEKVMLETYIQMNYFDRIVAKANTRMMVMTGGQYELKRRAEAENRQSQSGLELDVIDHYNGTERSVKTLSGGESFKASLSLALGLSDEIQSSAGGIQLDTMFVDEGFGSLDEESLNQAIKALAGLTEGNRLVGIISHVAELKEKIDKQIVVIKEKTGGSKVEICC</sequence>
<feature type="coiled-coil region" evidence="4">
    <location>
        <begin position="244"/>
        <end position="282"/>
    </location>
</feature>
<feature type="domain" description="Rad50/SbcC-type AAA" evidence="5">
    <location>
        <begin position="6"/>
        <end position="211"/>
    </location>
</feature>
<dbReference type="PANTHER" id="PTHR32114">
    <property type="entry name" value="ABC TRANSPORTER ABCH.3"/>
    <property type="match status" value="1"/>
</dbReference>
<dbReference type="Pfam" id="PF13476">
    <property type="entry name" value="AAA_23"/>
    <property type="match status" value="1"/>
</dbReference>
<dbReference type="GO" id="GO:0016887">
    <property type="term" value="F:ATP hydrolysis activity"/>
    <property type="evidence" value="ECO:0007669"/>
    <property type="project" value="InterPro"/>
</dbReference>
<reference evidence="6 7" key="1">
    <citation type="submission" date="2020-01" db="EMBL/GenBank/DDBJ databases">
        <title>Genomic analysis of Aminipila sp. CBA3637.</title>
        <authorList>
            <person name="Kim Y.B."/>
            <person name="Roh S.W."/>
        </authorList>
    </citation>
    <scope>NUCLEOTIDE SEQUENCE [LARGE SCALE GENOMIC DNA]</scope>
    <source>
        <strain evidence="6 7">CBA3637</strain>
    </source>
</reference>
<evidence type="ECO:0000259" key="5">
    <source>
        <dbReference type="Pfam" id="PF13476"/>
    </source>
</evidence>
<dbReference type="Proteomes" id="UP000463883">
    <property type="component" value="Chromosome"/>
</dbReference>
<evidence type="ECO:0000256" key="2">
    <source>
        <dbReference type="ARBA" id="ARBA00011322"/>
    </source>
</evidence>
<dbReference type="Pfam" id="PF13558">
    <property type="entry name" value="SbcC_Walker_B"/>
    <property type="match status" value="1"/>
</dbReference>
<feature type="coiled-coil region" evidence="4">
    <location>
        <begin position="419"/>
        <end position="446"/>
    </location>
</feature>
<dbReference type="EMBL" id="CP047591">
    <property type="protein sequence ID" value="QHI73568.1"/>
    <property type="molecule type" value="Genomic_DNA"/>
</dbReference>
<feature type="coiled-coil region" evidence="4">
    <location>
        <begin position="552"/>
        <end position="710"/>
    </location>
</feature>
<dbReference type="InterPro" id="IPR027417">
    <property type="entry name" value="P-loop_NTPase"/>
</dbReference>